<dbReference type="Gene3D" id="3.10.100.10">
    <property type="entry name" value="Mannose-Binding Protein A, subunit A"/>
    <property type="match status" value="1"/>
</dbReference>
<dbReference type="InterPro" id="IPR016187">
    <property type="entry name" value="CTDL_fold"/>
</dbReference>
<dbReference type="PROSITE" id="PS50041">
    <property type="entry name" value="C_TYPE_LECTIN_2"/>
    <property type="match status" value="1"/>
</dbReference>
<evidence type="ECO:0000259" key="2">
    <source>
        <dbReference type="PROSITE" id="PS50041"/>
    </source>
</evidence>
<dbReference type="Proteomes" id="UP000507470">
    <property type="component" value="Unassembled WGS sequence"/>
</dbReference>
<organism evidence="3 4">
    <name type="scientific">Mytilus coruscus</name>
    <name type="common">Sea mussel</name>
    <dbReference type="NCBI Taxonomy" id="42192"/>
    <lineage>
        <taxon>Eukaryota</taxon>
        <taxon>Metazoa</taxon>
        <taxon>Spiralia</taxon>
        <taxon>Lophotrochozoa</taxon>
        <taxon>Mollusca</taxon>
        <taxon>Bivalvia</taxon>
        <taxon>Autobranchia</taxon>
        <taxon>Pteriomorphia</taxon>
        <taxon>Mytilida</taxon>
        <taxon>Mytiloidea</taxon>
        <taxon>Mytilidae</taxon>
        <taxon>Mytilinae</taxon>
        <taxon>Mytilus</taxon>
    </lineage>
</organism>
<dbReference type="CDD" id="cd00037">
    <property type="entry name" value="CLECT"/>
    <property type="match status" value="1"/>
</dbReference>
<dbReference type="AlphaFoldDB" id="A0A6J8A1R5"/>
<dbReference type="PANTHER" id="PTHR22803">
    <property type="entry name" value="MANNOSE, PHOSPHOLIPASE, LECTIN RECEPTOR RELATED"/>
    <property type="match status" value="1"/>
</dbReference>
<keyword evidence="1" id="KW-1133">Transmembrane helix</keyword>
<dbReference type="OrthoDB" id="6285913at2759"/>
<accession>A0A6J8A1R5</accession>
<keyword evidence="1" id="KW-0472">Membrane</keyword>
<evidence type="ECO:0000256" key="1">
    <source>
        <dbReference type="SAM" id="Phobius"/>
    </source>
</evidence>
<protein>
    <submittedName>
        <fullName evidence="3">CLEC4M</fullName>
    </submittedName>
</protein>
<evidence type="ECO:0000313" key="3">
    <source>
        <dbReference type="EMBL" id="CAC5359202.1"/>
    </source>
</evidence>
<name>A0A6J8A1R5_MYTCO</name>
<dbReference type="InterPro" id="IPR001304">
    <property type="entry name" value="C-type_lectin-like"/>
</dbReference>
<keyword evidence="1" id="KW-0812">Transmembrane</keyword>
<dbReference type="InterPro" id="IPR016186">
    <property type="entry name" value="C-type_lectin-like/link_sf"/>
</dbReference>
<gene>
    <name evidence="3" type="ORF">MCOR_2165</name>
</gene>
<dbReference type="SUPFAM" id="SSF56436">
    <property type="entry name" value="C-type lectin-like"/>
    <property type="match status" value="1"/>
</dbReference>
<reference evidence="3 4" key="1">
    <citation type="submission" date="2020-06" db="EMBL/GenBank/DDBJ databases">
        <authorList>
            <person name="Li R."/>
            <person name="Bekaert M."/>
        </authorList>
    </citation>
    <scope>NUCLEOTIDE SEQUENCE [LARGE SCALE GENOMIC DNA]</scope>
    <source>
        <strain evidence="4">wild</strain>
    </source>
</reference>
<evidence type="ECO:0000313" key="4">
    <source>
        <dbReference type="Proteomes" id="UP000507470"/>
    </source>
</evidence>
<feature type="transmembrane region" description="Helical" evidence="1">
    <location>
        <begin position="50"/>
        <end position="76"/>
    </location>
</feature>
<dbReference type="InterPro" id="IPR050111">
    <property type="entry name" value="C-type_lectin/snaclec_domain"/>
</dbReference>
<dbReference type="EMBL" id="CACVKT020000431">
    <property type="protein sequence ID" value="CAC5359202.1"/>
    <property type="molecule type" value="Genomic_DNA"/>
</dbReference>
<dbReference type="Pfam" id="PF00059">
    <property type="entry name" value="Lectin_C"/>
    <property type="match status" value="1"/>
</dbReference>
<feature type="domain" description="C-type lectin" evidence="2">
    <location>
        <begin position="96"/>
        <end position="217"/>
    </location>
</feature>
<proteinExistence type="predicted"/>
<keyword evidence="4" id="KW-1185">Reference proteome</keyword>
<dbReference type="SMART" id="SM00034">
    <property type="entry name" value="CLECT"/>
    <property type="match status" value="1"/>
</dbReference>
<sequence>MASQGIALQYECPDMTHVKEHHYDICDVATEKKKYDDFPHSRRIELSWKLWIKIICVVGIVSVMSVCISIAVTVLMNKRNDEVAKIWSCENKWILNNGHCYFFGSSKTTWQAAENHCKRLHSHLVTINDVGENLWLKTLMKEFGSSDMWIGAHDDTTEGQYNWVSDGSIVVFTDWDERQPDNTNNEDCIELWNNSNRSTTFYWNDRHCSDILDYMCEK</sequence>